<dbReference type="CDD" id="cd03809">
    <property type="entry name" value="GT4_MtfB-like"/>
    <property type="match status" value="1"/>
</dbReference>
<accession>A0A484HII8</accession>
<gene>
    <name evidence="4" type="ORF">EPICR_100040</name>
</gene>
<evidence type="ECO:0000259" key="2">
    <source>
        <dbReference type="Pfam" id="PF00534"/>
    </source>
</evidence>
<sequence length="388" mass="44386">MKILVNATPLKGLVTGISRYLSNLCREMERLPDTEVFYFDGFRVCEKMPAGARPHEWIRKTDRIWKLPAPMVTALRVGFLFVYERNLKRVLKKRRFDVYHDAGFFPCDLKGLDVAQAFTLHDLSLIKLKRMHTRDRALFHDLFFKRRIFKADQVITPSEYIRREFCEETGFLTSRVSAIAEACDPFFVETGGREKPGRLPPETSGEEWPEKYFLFAGTLEPRKNLSLALEALEMAKNDASLVIVGWEGWGDKSCLEKARRSLGRRIVVRGYLDDALLRALYQNALALVYPSFYEGFGLPLLEAMSLGCPVICSHTSALPEVAGDAAFFIHDLHDPRPLAGAMDRVAADDFFREKLRQKGRDRAKGFSWKKTAAQTREVFEKAMERSVS</sequence>
<dbReference type="GO" id="GO:0016757">
    <property type="term" value="F:glycosyltransferase activity"/>
    <property type="evidence" value="ECO:0007669"/>
    <property type="project" value="InterPro"/>
</dbReference>
<organism evidence="4">
    <name type="scientific">uncultured Desulfobacteraceae bacterium</name>
    <dbReference type="NCBI Taxonomy" id="218296"/>
    <lineage>
        <taxon>Bacteria</taxon>
        <taxon>Pseudomonadati</taxon>
        <taxon>Thermodesulfobacteriota</taxon>
        <taxon>Desulfobacteria</taxon>
        <taxon>Desulfobacterales</taxon>
        <taxon>Desulfobacteraceae</taxon>
        <taxon>environmental samples</taxon>
    </lineage>
</organism>
<dbReference type="Gene3D" id="3.40.50.2000">
    <property type="entry name" value="Glycogen Phosphorylase B"/>
    <property type="match status" value="2"/>
</dbReference>
<keyword evidence="1 4" id="KW-0808">Transferase</keyword>
<dbReference type="PANTHER" id="PTHR46401">
    <property type="entry name" value="GLYCOSYLTRANSFERASE WBBK-RELATED"/>
    <property type="match status" value="1"/>
</dbReference>
<evidence type="ECO:0000256" key="1">
    <source>
        <dbReference type="ARBA" id="ARBA00022679"/>
    </source>
</evidence>
<dbReference type="EMBL" id="CAACVI010000002">
    <property type="protein sequence ID" value="VEN72995.1"/>
    <property type="molecule type" value="Genomic_DNA"/>
</dbReference>
<dbReference type="Pfam" id="PF13439">
    <property type="entry name" value="Glyco_transf_4"/>
    <property type="match status" value="1"/>
</dbReference>
<evidence type="ECO:0000259" key="3">
    <source>
        <dbReference type="Pfam" id="PF13439"/>
    </source>
</evidence>
<name>A0A484HII8_9BACT</name>
<dbReference type="PANTHER" id="PTHR46401:SF2">
    <property type="entry name" value="GLYCOSYLTRANSFERASE WBBK-RELATED"/>
    <property type="match status" value="1"/>
</dbReference>
<feature type="domain" description="Glycosyltransferase subfamily 4-like N-terminal" evidence="3">
    <location>
        <begin position="15"/>
        <end position="179"/>
    </location>
</feature>
<evidence type="ECO:0000313" key="4">
    <source>
        <dbReference type="EMBL" id="VEN72995.1"/>
    </source>
</evidence>
<dbReference type="SUPFAM" id="SSF53756">
    <property type="entry name" value="UDP-Glycosyltransferase/glycogen phosphorylase"/>
    <property type="match status" value="1"/>
</dbReference>
<proteinExistence type="predicted"/>
<dbReference type="InterPro" id="IPR001296">
    <property type="entry name" value="Glyco_trans_1"/>
</dbReference>
<feature type="domain" description="Glycosyl transferase family 1" evidence="2">
    <location>
        <begin position="209"/>
        <end position="361"/>
    </location>
</feature>
<protein>
    <submittedName>
        <fullName evidence="4">Glycosyltransferase family 1 protein</fullName>
    </submittedName>
</protein>
<dbReference type="Pfam" id="PF00534">
    <property type="entry name" value="Glycos_transf_1"/>
    <property type="match status" value="1"/>
</dbReference>
<reference evidence="4" key="1">
    <citation type="submission" date="2019-01" db="EMBL/GenBank/DDBJ databases">
        <authorList>
            <consortium name="Genoscope - CEA"/>
            <person name="William W."/>
        </authorList>
    </citation>
    <scope>NUCLEOTIDE SEQUENCE</scope>
    <source>
        <strain evidence="4">CR-1</strain>
    </source>
</reference>
<dbReference type="InterPro" id="IPR028098">
    <property type="entry name" value="Glyco_trans_4-like_N"/>
</dbReference>
<dbReference type="AlphaFoldDB" id="A0A484HII8"/>